<accession>A0AAD8Z7I5</accession>
<name>A0AAD8Z7I5_9TELE</name>
<sequence>MLTTAKGRRLRLSLTARVLSSMRPL</sequence>
<evidence type="ECO:0000313" key="2">
    <source>
        <dbReference type="Proteomes" id="UP001239994"/>
    </source>
</evidence>
<proteinExistence type="predicted"/>
<reference evidence="1" key="1">
    <citation type="submission" date="2023-03" db="EMBL/GenBank/DDBJ databases">
        <title>Electrophorus voltai genome.</title>
        <authorList>
            <person name="Bian C."/>
        </authorList>
    </citation>
    <scope>NUCLEOTIDE SEQUENCE</scope>
    <source>
        <strain evidence="1">CB-2022</strain>
        <tissue evidence="1">Muscle</tissue>
    </source>
</reference>
<comment type="caution">
    <text evidence="1">The sequence shown here is derived from an EMBL/GenBank/DDBJ whole genome shotgun (WGS) entry which is preliminary data.</text>
</comment>
<dbReference type="AlphaFoldDB" id="A0AAD8Z7I5"/>
<gene>
    <name evidence="1" type="ORF">P4O66_012117</name>
</gene>
<organism evidence="1 2">
    <name type="scientific">Electrophorus voltai</name>
    <dbReference type="NCBI Taxonomy" id="2609070"/>
    <lineage>
        <taxon>Eukaryota</taxon>
        <taxon>Metazoa</taxon>
        <taxon>Chordata</taxon>
        <taxon>Craniata</taxon>
        <taxon>Vertebrata</taxon>
        <taxon>Euteleostomi</taxon>
        <taxon>Actinopterygii</taxon>
        <taxon>Neopterygii</taxon>
        <taxon>Teleostei</taxon>
        <taxon>Ostariophysi</taxon>
        <taxon>Gymnotiformes</taxon>
        <taxon>Gymnotoidei</taxon>
        <taxon>Gymnotidae</taxon>
        <taxon>Electrophorus</taxon>
    </lineage>
</organism>
<evidence type="ECO:0000313" key="1">
    <source>
        <dbReference type="EMBL" id="KAK1792785.1"/>
    </source>
</evidence>
<dbReference type="EMBL" id="JAROKS010000019">
    <property type="protein sequence ID" value="KAK1792785.1"/>
    <property type="molecule type" value="Genomic_DNA"/>
</dbReference>
<protein>
    <submittedName>
        <fullName evidence="1">Uncharacterized protein</fullName>
    </submittedName>
</protein>
<keyword evidence="2" id="KW-1185">Reference proteome</keyword>
<dbReference type="Proteomes" id="UP001239994">
    <property type="component" value="Unassembled WGS sequence"/>
</dbReference>